<dbReference type="GO" id="GO:0016491">
    <property type="term" value="F:oxidoreductase activity"/>
    <property type="evidence" value="ECO:0007669"/>
    <property type="project" value="InterPro"/>
</dbReference>
<evidence type="ECO:0000256" key="2">
    <source>
        <dbReference type="PIRSR" id="PIRSR006386-1"/>
    </source>
</evidence>
<organism evidence="4 5">
    <name type="scientific">Streptomyces scopuliridis RB72</name>
    <dbReference type="NCBI Taxonomy" id="1440053"/>
    <lineage>
        <taxon>Bacteria</taxon>
        <taxon>Bacillati</taxon>
        <taxon>Actinomycetota</taxon>
        <taxon>Actinomycetes</taxon>
        <taxon>Kitasatosporales</taxon>
        <taxon>Streptomycetaceae</taxon>
        <taxon>Streptomyces</taxon>
    </lineage>
</organism>
<dbReference type="EMBL" id="AZSP01000006">
    <property type="protein sequence ID" value="PVE14137.1"/>
    <property type="molecule type" value="Genomic_DNA"/>
</dbReference>
<keyword evidence="5" id="KW-1185">Reference proteome</keyword>
<evidence type="ECO:0000259" key="3">
    <source>
        <dbReference type="Pfam" id="PF01323"/>
    </source>
</evidence>
<sequence length="236" mass="25871">MAKKPPRWYFSLRSPYSWFAYRDLTKHHPDVLAAVQWIPFWEPDAHSRELLARMGVELPLVPMAREKNFYILQDTRRLAEDRGLEVTWPLDREPVWEVSHLAYLVAEDAGKGKEFVDAVYRARWQESKNISSPAVIGEIAAELGLDADRAAGAADDPDLRARGVGILAASAKDGLFGVPFFIHGHDKFWGVDRVDAFVAALRGVPRDAVALSDAELAALPATAEAGGDAGHAGGCG</sequence>
<comment type="catalytic activity">
    <reaction evidence="1">
        <text>2-hydroxychromene-2-carboxylate = (3E)-4-(2-hydroxyphenyl)-2-oxobut-3-enoate</text>
        <dbReference type="Rhea" id="RHEA:27401"/>
        <dbReference type="ChEBI" id="CHEBI:59350"/>
        <dbReference type="ChEBI" id="CHEBI:59353"/>
        <dbReference type="EC" id="5.99.1.4"/>
    </reaction>
</comment>
<evidence type="ECO:0000313" key="4">
    <source>
        <dbReference type="EMBL" id="PVE14137.1"/>
    </source>
</evidence>
<accession>A0A2T7TGB9</accession>
<keyword evidence="1 4" id="KW-0413">Isomerase</keyword>
<dbReference type="EC" id="5.99.1.4" evidence="1"/>
<dbReference type="Gene3D" id="3.40.30.10">
    <property type="entry name" value="Glutaredoxin"/>
    <property type="match status" value="1"/>
</dbReference>
<protein>
    <recommendedName>
        <fullName evidence="1">2-hydroxychromene-2-carboxylate isomerase</fullName>
        <ecNumber evidence="1">5.99.1.4</ecNumber>
    </recommendedName>
</protein>
<comment type="similarity">
    <text evidence="1">Belongs to the GST superfamily. NadH family.</text>
</comment>
<dbReference type="Proteomes" id="UP000245992">
    <property type="component" value="Unassembled WGS sequence"/>
</dbReference>
<dbReference type="AlphaFoldDB" id="A0A2T7TGB9"/>
<feature type="domain" description="DSBA-like thioredoxin" evidence="3">
    <location>
        <begin position="9"/>
        <end position="201"/>
    </location>
</feature>
<proteinExistence type="inferred from homology"/>
<dbReference type="SUPFAM" id="SSF52833">
    <property type="entry name" value="Thioredoxin-like"/>
    <property type="match status" value="1"/>
</dbReference>
<dbReference type="PANTHER" id="PTHR42943:SF2">
    <property type="entry name" value="GLUTATHIONE S-TRANSFERASE KAPPA 1"/>
    <property type="match status" value="1"/>
</dbReference>
<dbReference type="InterPro" id="IPR001853">
    <property type="entry name" value="DSBA-like_thioredoxin_dom"/>
</dbReference>
<feature type="active site" description="Nucleophile" evidence="2">
    <location>
        <position position="14"/>
    </location>
</feature>
<dbReference type="PANTHER" id="PTHR42943">
    <property type="entry name" value="GLUTATHIONE S-TRANSFERASE KAPPA"/>
    <property type="match status" value="1"/>
</dbReference>
<dbReference type="InterPro" id="IPR051924">
    <property type="entry name" value="GST_Kappa/NadH"/>
</dbReference>
<name>A0A2T7TGB9_9ACTN</name>
<dbReference type="InterPro" id="IPR036249">
    <property type="entry name" value="Thioredoxin-like_sf"/>
</dbReference>
<dbReference type="Pfam" id="PF01323">
    <property type="entry name" value="DSBA"/>
    <property type="match status" value="1"/>
</dbReference>
<dbReference type="InterPro" id="IPR014440">
    <property type="entry name" value="HCCAis_GSTk"/>
</dbReference>
<dbReference type="PIRSF" id="PIRSF006386">
    <property type="entry name" value="HCCAis_GSTk"/>
    <property type="match status" value="1"/>
</dbReference>
<dbReference type="RefSeq" id="WP_030354241.1">
    <property type="nucleotide sequence ID" value="NZ_AZSP01000006.1"/>
</dbReference>
<dbReference type="STRING" id="1440053.GCA_000718095_05266"/>
<evidence type="ECO:0000256" key="1">
    <source>
        <dbReference type="PIRNR" id="PIRNR006386"/>
    </source>
</evidence>
<comment type="caution">
    <text evidence="4">The sequence shown here is derived from an EMBL/GenBank/DDBJ whole genome shotgun (WGS) entry which is preliminary data.</text>
</comment>
<dbReference type="GO" id="GO:0018845">
    <property type="term" value="F:2-hydroxychromene-2-carboxylate isomerase activity"/>
    <property type="evidence" value="ECO:0007669"/>
    <property type="project" value="UniProtKB-UniRule"/>
</dbReference>
<dbReference type="OrthoDB" id="5244108at2"/>
<evidence type="ECO:0000313" key="5">
    <source>
        <dbReference type="Proteomes" id="UP000245992"/>
    </source>
</evidence>
<reference evidence="4 5" key="1">
    <citation type="submission" date="2013-12" db="EMBL/GenBank/DDBJ databases">
        <title>Annotated genome of Streptomyces scopuliridis.</title>
        <authorList>
            <person name="Olson J.B."/>
        </authorList>
    </citation>
    <scope>NUCLEOTIDE SEQUENCE [LARGE SCALE GENOMIC DNA]</scope>
    <source>
        <strain evidence="4 5">RB72</strain>
    </source>
</reference>
<gene>
    <name evidence="4" type="ORF">Y717_25300</name>
</gene>